<accession>A0ABW5E4E7</accession>
<name>A0ABW5E4E7_9BACT</name>
<feature type="transmembrane region" description="Helical" evidence="1">
    <location>
        <begin position="154"/>
        <end position="174"/>
    </location>
</feature>
<dbReference type="EMBL" id="JBHUJC010000042">
    <property type="protein sequence ID" value="MFD2277508.1"/>
    <property type="molecule type" value="Genomic_DNA"/>
</dbReference>
<reference evidence="3" key="1">
    <citation type="journal article" date="2019" name="Int. J. Syst. Evol. Microbiol.">
        <title>The Global Catalogue of Microorganisms (GCM) 10K type strain sequencing project: providing services to taxonomists for standard genome sequencing and annotation.</title>
        <authorList>
            <consortium name="The Broad Institute Genomics Platform"/>
            <consortium name="The Broad Institute Genome Sequencing Center for Infectious Disease"/>
            <person name="Wu L."/>
            <person name="Ma J."/>
        </authorList>
    </citation>
    <scope>NUCLEOTIDE SEQUENCE [LARGE SCALE GENOMIC DNA]</scope>
    <source>
        <strain evidence="3">JCM 16545</strain>
    </source>
</reference>
<gene>
    <name evidence="2" type="ORF">ACFSQZ_13595</name>
</gene>
<proteinExistence type="predicted"/>
<comment type="caution">
    <text evidence="2">The sequence shown here is derived from an EMBL/GenBank/DDBJ whole genome shotgun (WGS) entry which is preliminary data.</text>
</comment>
<feature type="transmembrane region" description="Helical" evidence="1">
    <location>
        <begin position="78"/>
        <end position="97"/>
    </location>
</feature>
<evidence type="ECO:0000313" key="3">
    <source>
        <dbReference type="Proteomes" id="UP001597297"/>
    </source>
</evidence>
<feature type="transmembrane region" description="Helical" evidence="1">
    <location>
        <begin position="186"/>
        <end position="203"/>
    </location>
</feature>
<protein>
    <submittedName>
        <fullName evidence="2">Uncharacterized protein</fullName>
    </submittedName>
</protein>
<keyword evidence="1" id="KW-1133">Transmembrane helix</keyword>
<feature type="transmembrane region" description="Helical" evidence="1">
    <location>
        <begin position="234"/>
        <end position="255"/>
    </location>
</feature>
<sequence length="287" mass="31842">MKTFLQHLKTGRLTPHEGSLYAHAPWLWMTILQLATCLVFATQGWLLLRGEVHCCSQLFAVDSTEAWVTSLFPYMEQALGYGLLGGAFLTLLVRIPYFAVLRWVLLFICMVSLGVIAAQMMGGVKNTLLEYVGMILIPLMLFWMLSVPRALKQLGWVFCAVLATALCLNGVWLLEASSTNGQVLTAENGLGIVSLALGVALMVPFVRRTALYGILLIYAVKVYLSFNVGDGEMFLISLLSLATQGVLSLLLLMLLQTWNPNGRMTLRMMEISSQTRRILSRAPILHK</sequence>
<evidence type="ECO:0000313" key="2">
    <source>
        <dbReference type="EMBL" id="MFD2277508.1"/>
    </source>
</evidence>
<feature type="transmembrane region" description="Helical" evidence="1">
    <location>
        <begin position="104"/>
        <end position="122"/>
    </location>
</feature>
<feature type="transmembrane region" description="Helical" evidence="1">
    <location>
        <begin position="20"/>
        <end position="41"/>
    </location>
</feature>
<dbReference type="RefSeq" id="WP_377093459.1">
    <property type="nucleotide sequence ID" value="NZ_JBHSJM010000001.1"/>
</dbReference>
<dbReference type="Proteomes" id="UP001597297">
    <property type="component" value="Unassembled WGS sequence"/>
</dbReference>
<evidence type="ECO:0000256" key="1">
    <source>
        <dbReference type="SAM" id="Phobius"/>
    </source>
</evidence>
<feature type="transmembrane region" description="Helical" evidence="1">
    <location>
        <begin position="210"/>
        <end position="228"/>
    </location>
</feature>
<organism evidence="2 3">
    <name type="scientific">Rubritalea spongiae</name>
    <dbReference type="NCBI Taxonomy" id="430797"/>
    <lineage>
        <taxon>Bacteria</taxon>
        <taxon>Pseudomonadati</taxon>
        <taxon>Verrucomicrobiota</taxon>
        <taxon>Verrucomicrobiia</taxon>
        <taxon>Verrucomicrobiales</taxon>
        <taxon>Rubritaleaceae</taxon>
        <taxon>Rubritalea</taxon>
    </lineage>
</organism>
<keyword evidence="3" id="KW-1185">Reference proteome</keyword>
<keyword evidence="1" id="KW-0472">Membrane</keyword>
<feature type="transmembrane region" description="Helical" evidence="1">
    <location>
        <begin position="128"/>
        <end position="147"/>
    </location>
</feature>
<keyword evidence="1" id="KW-0812">Transmembrane</keyword>